<dbReference type="Proteomes" id="UP000076532">
    <property type="component" value="Unassembled WGS sequence"/>
</dbReference>
<organism evidence="1 2">
    <name type="scientific">Athelia psychrophila</name>
    <dbReference type="NCBI Taxonomy" id="1759441"/>
    <lineage>
        <taxon>Eukaryota</taxon>
        <taxon>Fungi</taxon>
        <taxon>Dikarya</taxon>
        <taxon>Basidiomycota</taxon>
        <taxon>Agaricomycotina</taxon>
        <taxon>Agaricomycetes</taxon>
        <taxon>Agaricomycetidae</taxon>
        <taxon>Atheliales</taxon>
        <taxon>Atheliaceae</taxon>
        <taxon>Athelia</taxon>
    </lineage>
</organism>
<evidence type="ECO:0000313" key="2">
    <source>
        <dbReference type="Proteomes" id="UP000076532"/>
    </source>
</evidence>
<sequence>MNEREPRSFLVLTTTNAVRLLPSLHSSLIVAFSSAEILCIQLARHDETLVLMLKGLIKRWWGTRRGRSSVIAFDNVDELLGVELE</sequence>
<accession>A0A167WJ71</accession>
<reference evidence="1 2" key="1">
    <citation type="journal article" date="2016" name="Mol. Biol. Evol.">
        <title>Comparative Genomics of Early-Diverging Mushroom-Forming Fungi Provides Insights into the Origins of Lignocellulose Decay Capabilities.</title>
        <authorList>
            <person name="Nagy L.G."/>
            <person name="Riley R."/>
            <person name="Tritt A."/>
            <person name="Adam C."/>
            <person name="Daum C."/>
            <person name="Floudas D."/>
            <person name="Sun H."/>
            <person name="Yadav J.S."/>
            <person name="Pangilinan J."/>
            <person name="Larsson K.H."/>
            <person name="Matsuura K."/>
            <person name="Barry K."/>
            <person name="Labutti K."/>
            <person name="Kuo R."/>
            <person name="Ohm R.A."/>
            <person name="Bhattacharya S.S."/>
            <person name="Shirouzu T."/>
            <person name="Yoshinaga Y."/>
            <person name="Martin F.M."/>
            <person name="Grigoriev I.V."/>
            <person name="Hibbett D.S."/>
        </authorList>
    </citation>
    <scope>NUCLEOTIDE SEQUENCE [LARGE SCALE GENOMIC DNA]</scope>
    <source>
        <strain evidence="1 2">CBS 109695</strain>
    </source>
</reference>
<keyword evidence="2" id="KW-1185">Reference proteome</keyword>
<protein>
    <submittedName>
        <fullName evidence="1">Uncharacterized protein</fullName>
    </submittedName>
</protein>
<dbReference type="AlphaFoldDB" id="A0A167WJ71"/>
<proteinExistence type="predicted"/>
<evidence type="ECO:0000313" key="1">
    <source>
        <dbReference type="EMBL" id="KZP06159.1"/>
    </source>
</evidence>
<dbReference type="EMBL" id="KV417801">
    <property type="protein sequence ID" value="KZP06159.1"/>
    <property type="molecule type" value="Genomic_DNA"/>
</dbReference>
<feature type="non-terminal residue" evidence="1">
    <location>
        <position position="85"/>
    </location>
</feature>
<name>A0A167WJ71_9AGAM</name>
<gene>
    <name evidence="1" type="ORF">FIBSPDRAFT_1053680</name>
</gene>